<gene>
    <name evidence="2" type="ORF">EHSB41UT_00818</name>
</gene>
<dbReference type="InterPro" id="IPR006675">
    <property type="entry name" value="HDIG_dom"/>
</dbReference>
<dbReference type="InterPro" id="IPR006674">
    <property type="entry name" value="HD_domain"/>
</dbReference>
<reference evidence="2 3" key="1">
    <citation type="submission" date="2017-03" db="EMBL/GenBank/DDBJ databases">
        <authorList>
            <person name="Afonso C.L."/>
            <person name="Miller P.J."/>
            <person name="Scott M.A."/>
            <person name="Spackman E."/>
            <person name="Goraichik I."/>
            <person name="Dimitrov K.M."/>
            <person name="Suarez D.L."/>
            <person name="Swayne D.E."/>
        </authorList>
    </citation>
    <scope>NUCLEOTIDE SEQUENCE [LARGE SCALE GENOMIC DNA]</scope>
    <source>
        <strain evidence="2">SB41UT1</strain>
    </source>
</reference>
<sequence length="189" mass="20904">MESKRAIARIIDLYRHHGAESYGEDISQLDHALQAADLAIAEGRDNEVVAAAFLHDVGHLLEIEGAAPMGDYGTMAHDLLGADYLRSLGFPERVATLVASHVQAKRYLCAMEPGYYDQLSEASKETLHWQGGVMSTDEVSEFSCRKDLDDVIALRRYDEAAKKQEQATEGLRSIEAVLQSVLEREIEVA</sequence>
<accession>A0A1X7AGE4</accession>
<dbReference type="InterPro" id="IPR003607">
    <property type="entry name" value="HD/PDEase_dom"/>
</dbReference>
<dbReference type="RefSeq" id="WP_087107184.1">
    <property type="nucleotide sequence ID" value="NZ_CBCSCN010000001.1"/>
</dbReference>
<dbReference type="InterPro" id="IPR052567">
    <property type="entry name" value="OP_Dioxygenase"/>
</dbReference>
<dbReference type="Proteomes" id="UP000196573">
    <property type="component" value="Unassembled WGS sequence"/>
</dbReference>
<dbReference type="AlphaFoldDB" id="A0A1X7AGE4"/>
<dbReference type="NCBIfam" id="TIGR00277">
    <property type="entry name" value="HDIG"/>
    <property type="match status" value="1"/>
</dbReference>
<keyword evidence="3" id="KW-1185">Reference proteome</keyword>
<dbReference type="OrthoDB" id="823268at2"/>
<proteinExistence type="predicted"/>
<organism evidence="2 3">
    <name type="scientific">Parendozoicomonas haliclonae</name>
    <dbReference type="NCBI Taxonomy" id="1960125"/>
    <lineage>
        <taxon>Bacteria</taxon>
        <taxon>Pseudomonadati</taxon>
        <taxon>Pseudomonadota</taxon>
        <taxon>Gammaproteobacteria</taxon>
        <taxon>Oceanospirillales</taxon>
        <taxon>Endozoicomonadaceae</taxon>
        <taxon>Parendozoicomonas</taxon>
    </lineage>
</organism>
<dbReference type="Pfam" id="PF01966">
    <property type="entry name" value="HD"/>
    <property type="match status" value="1"/>
</dbReference>
<evidence type="ECO:0000313" key="2">
    <source>
        <dbReference type="EMBL" id="SMA37998.1"/>
    </source>
</evidence>
<dbReference type="PANTHER" id="PTHR40202">
    <property type="match status" value="1"/>
</dbReference>
<name>A0A1X7AGE4_9GAMM</name>
<feature type="domain" description="HD" evidence="1">
    <location>
        <begin position="30"/>
        <end position="105"/>
    </location>
</feature>
<dbReference type="Gene3D" id="1.10.3210.10">
    <property type="entry name" value="Hypothetical protein af1432"/>
    <property type="match status" value="1"/>
</dbReference>
<dbReference type="SUPFAM" id="SSF109604">
    <property type="entry name" value="HD-domain/PDEase-like"/>
    <property type="match status" value="1"/>
</dbReference>
<dbReference type="PANTHER" id="PTHR40202:SF1">
    <property type="entry name" value="HD DOMAIN-CONTAINING PROTEIN"/>
    <property type="match status" value="1"/>
</dbReference>
<evidence type="ECO:0000313" key="3">
    <source>
        <dbReference type="Proteomes" id="UP000196573"/>
    </source>
</evidence>
<evidence type="ECO:0000259" key="1">
    <source>
        <dbReference type="Pfam" id="PF01966"/>
    </source>
</evidence>
<protein>
    <submittedName>
        <fullName evidence="2">HD domain protein</fullName>
    </submittedName>
</protein>
<dbReference type="CDD" id="cd00077">
    <property type="entry name" value="HDc"/>
    <property type="match status" value="1"/>
</dbReference>
<dbReference type="EMBL" id="FWPT01000002">
    <property type="protein sequence ID" value="SMA37998.1"/>
    <property type="molecule type" value="Genomic_DNA"/>
</dbReference>